<dbReference type="GO" id="GO:0031207">
    <property type="term" value="C:Sec62/Sec63 complex"/>
    <property type="evidence" value="ECO:0007669"/>
    <property type="project" value="InterPro"/>
</dbReference>
<dbReference type="EMBL" id="LN483166">
    <property type="protein sequence ID" value="CED84666.1"/>
    <property type="molecule type" value="Genomic_DNA"/>
</dbReference>
<dbReference type="PANTHER" id="PTHR28229:SF1">
    <property type="entry name" value="TRANSLOCATION PROTEIN SEC66"/>
    <property type="match status" value="1"/>
</dbReference>
<feature type="transmembrane region" description="Helical" evidence="2">
    <location>
        <begin position="6"/>
        <end position="27"/>
    </location>
</feature>
<keyword evidence="2" id="KW-0812">Transmembrane</keyword>
<dbReference type="GO" id="GO:0031204">
    <property type="term" value="P:post-translational protein targeting to membrane, translocation"/>
    <property type="evidence" value="ECO:0007669"/>
    <property type="project" value="InterPro"/>
</dbReference>
<keyword evidence="2" id="KW-1133">Transmembrane helix</keyword>
<name>A0A0F7ST46_PHARH</name>
<dbReference type="InterPro" id="IPR018624">
    <property type="entry name" value="Sec66"/>
</dbReference>
<sequence>MVAIGLLAPLAYAAVLITALGIFSRVYRRRIAAKAETEPWFPSHTSRDLYVSLLQADPAPPEALLKSALLVRAMNDVRRILKIRDDKPALQILIQKGCVGDDLWARFLKAEKELEAEILDVVNEANTFSPAWGPTIFATASEMVQREKARPDWECHEKIKSKAARLTPVVRSTTKSSIPLTSALESASSASSVTSAPTTPVSAFSPVTPTKAPLASAPTTPSKSETSAPATPSKDTPSSAKKGKKKK</sequence>
<feature type="compositionally biased region" description="Low complexity" evidence="1">
    <location>
        <begin position="182"/>
        <end position="203"/>
    </location>
</feature>
<feature type="region of interest" description="Disordered" evidence="1">
    <location>
        <begin position="182"/>
        <end position="247"/>
    </location>
</feature>
<reference evidence="3" key="1">
    <citation type="submission" date="2014-08" db="EMBL/GenBank/DDBJ databases">
        <authorList>
            <person name="Sharma Rahul"/>
            <person name="Thines Marco"/>
        </authorList>
    </citation>
    <scope>NUCLEOTIDE SEQUENCE</scope>
</reference>
<organism evidence="3">
    <name type="scientific">Phaffia rhodozyma</name>
    <name type="common">Yeast</name>
    <name type="synonym">Xanthophyllomyces dendrorhous</name>
    <dbReference type="NCBI Taxonomy" id="264483"/>
    <lineage>
        <taxon>Eukaryota</taxon>
        <taxon>Fungi</taxon>
        <taxon>Dikarya</taxon>
        <taxon>Basidiomycota</taxon>
        <taxon>Agaricomycotina</taxon>
        <taxon>Tremellomycetes</taxon>
        <taxon>Cystofilobasidiales</taxon>
        <taxon>Mrakiaceae</taxon>
        <taxon>Phaffia</taxon>
    </lineage>
</organism>
<dbReference type="PANTHER" id="PTHR28229">
    <property type="entry name" value="TRANSLOCATION PROTEIN SEC66"/>
    <property type="match status" value="1"/>
</dbReference>
<feature type="compositionally biased region" description="Polar residues" evidence="1">
    <location>
        <begin position="217"/>
        <end position="239"/>
    </location>
</feature>
<evidence type="ECO:0000256" key="1">
    <source>
        <dbReference type="SAM" id="MobiDB-lite"/>
    </source>
</evidence>
<dbReference type="Pfam" id="PF09802">
    <property type="entry name" value="Sec66"/>
    <property type="match status" value="1"/>
</dbReference>
<evidence type="ECO:0000256" key="2">
    <source>
        <dbReference type="SAM" id="Phobius"/>
    </source>
</evidence>
<keyword evidence="2" id="KW-0472">Membrane</keyword>
<proteinExistence type="predicted"/>
<dbReference type="AlphaFoldDB" id="A0A0F7ST46"/>
<protein>
    <submittedName>
        <fullName evidence="3">Preprotein translocase subunit Sec66</fullName>
    </submittedName>
</protein>
<accession>A0A0F7ST46</accession>
<evidence type="ECO:0000313" key="3">
    <source>
        <dbReference type="EMBL" id="CED84666.1"/>
    </source>
</evidence>